<gene>
    <name evidence="2" type="ORF">SAMN05444170_4117</name>
</gene>
<evidence type="ECO:0000313" key="3">
    <source>
        <dbReference type="Proteomes" id="UP000184096"/>
    </source>
</evidence>
<protein>
    <submittedName>
        <fullName evidence="2">SseB protein C-terminal domain-containing protein</fullName>
    </submittedName>
</protein>
<dbReference type="Pfam" id="PF14581">
    <property type="entry name" value="SseB_C"/>
    <property type="match status" value="1"/>
</dbReference>
<sequence length="101" mass="11443">MGEQDGAHEQRLKEAISVLLDLDTTVARAYLLRANHSGGTVLVLLTHDRQESGKLALQMDRAFGALFNTEAHLDVVFLDDEADARIRKSFSPFYDRRARYH</sequence>
<feature type="domain" description="SseB protein C-terminal" evidence="1">
    <location>
        <begin position="10"/>
        <end position="96"/>
    </location>
</feature>
<evidence type="ECO:0000259" key="1">
    <source>
        <dbReference type="Pfam" id="PF14581"/>
    </source>
</evidence>
<dbReference type="InterPro" id="IPR027945">
    <property type="entry name" value="SseB_C"/>
</dbReference>
<dbReference type="EMBL" id="LT670849">
    <property type="protein sequence ID" value="SHN79760.1"/>
    <property type="molecule type" value="Genomic_DNA"/>
</dbReference>
<accession>A0A1M7UA91</accession>
<dbReference type="AlphaFoldDB" id="A0A1M7UA91"/>
<proteinExistence type="predicted"/>
<evidence type="ECO:0000313" key="2">
    <source>
        <dbReference type="EMBL" id="SHN79760.1"/>
    </source>
</evidence>
<dbReference type="Proteomes" id="UP000184096">
    <property type="component" value="Chromosome I"/>
</dbReference>
<name>A0A1M7UA91_9BRAD</name>
<reference evidence="3" key="1">
    <citation type="submission" date="2016-11" db="EMBL/GenBank/DDBJ databases">
        <authorList>
            <person name="Varghese N."/>
            <person name="Submissions S."/>
        </authorList>
    </citation>
    <scope>NUCLEOTIDE SEQUENCE [LARGE SCALE GENOMIC DNA]</scope>
    <source>
        <strain evidence="3">GAS401</strain>
    </source>
</reference>
<keyword evidence="3" id="KW-1185">Reference proteome</keyword>
<organism evidence="2 3">
    <name type="scientific">Bradyrhizobium erythrophlei</name>
    <dbReference type="NCBI Taxonomy" id="1437360"/>
    <lineage>
        <taxon>Bacteria</taxon>
        <taxon>Pseudomonadati</taxon>
        <taxon>Pseudomonadota</taxon>
        <taxon>Alphaproteobacteria</taxon>
        <taxon>Hyphomicrobiales</taxon>
        <taxon>Nitrobacteraceae</taxon>
        <taxon>Bradyrhizobium</taxon>
    </lineage>
</organism>